<protein>
    <recommendedName>
        <fullName evidence="9">DNA 3'-5' helicase</fullName>
        <ecNumber evidence="9">5.6.2.4</ecNumber>
    </recommendedName>
    <alternativeName>
        <fullName evidence="10">DNA 3'-5' helicase II</fullName>
    </alternativeName>
</protein>
<dbReference type="EMBL" id="FOMJ01000001">
    <property type="protein sequence ID" value="SFC90659.1"/>
    <property type="molecule type" value="Genomic_DNA"/>
</dbReference>
<comment type="catalytic activity">
    <reaction evidence="8">
        <text>Couples ATP hydrolysis with the unwinding of duplex DNA by translocating in the 3'-5' direction.</text>
        <dbReference type="EC" id="5.6.2.4"/>
    </reaction>
</comment>
<organism evidence="15 16">
    <name type="scientific">Thiohalospira halophila DSM 15071</name>
    <dbReference type="NCBI Taxonomy" id="1123397"/>
    <lineage>
        <taxon>Bacteria</taxon>
        <taxon>Pseudomonadati</taxon>
        <taxon>Pseudomonadota</taxon>
        <taxon>Gammaproteobacteria</taxon>
        <taxon>Thiohalospirales</taxon>
        <taxon>Thiohalospiraceae</taxon>
        <taxon>Thiohalospira</taxon>
    </lineage>
</organism>
<dbReference type="PANTHER" id="PTHR11070:SF2">
    <property type="entry name" value="ATP-DEPENDENT DNA HELICASE SRS2"/>
    <property type="match status" value="1"/>
</dbReference>
<evidence type="ECO:0000256" key="12">
    <source>
        <dbReference type="PROSITE-ProRule" id="PRU00560"/>
    </source>
</evidence>
<comment type="similarity">
    <text evidence="1">Belongs to the helicase family. UvrD subfamily.</text>
</comment>
<dbReference type="CDD" id="cd17932">
    <property type="entry name" value="DEXQc_UvrD"/>
    <property type="match status" value="1"/>
</dbReference>
<keyword evidence="16" id="KW-1185">Reference proteome</keyword>
<evidence type="ECO:0000259" key="14">
    <source>
        <dbReference type="PROSITE" id="PS51217"/>
    </source>
</evidence>
<dbReference type="Gene3D" id="3.40.50.300">
    <property type="entry name" value="P-loop containing nucleotide triphosphate hydrolases"/>
    <property type="match status" value="3"/>
</dbReference>
<gene>
    <name evidence="15" type="ORF">SAMN05660831_00037</name>
</gene>
<evidence type="ECO:0000256" key="9">
    <source>
        <dbReference type="ARBA" id="ARBA00034808"/>
    </source>
</evidence>
<dbReference type="EC" id="5.6.2.4" evidence="9"/>
<evidence type="ECO:0000259" key="13">
    <source>
        <dbReference type="PROSITE" id="PS51198"/>
    </source>
</evidence>
<keyword evidence="3 12" id="KW-0378">Hydrolase</keyword>
<dbReference type="PROSITE" id="PS51198">
    <property type="entry name" value="UVRD_HELICASE_ATP_BIND"/>
    <property type="match status" value="1"/>
</dbReference>
<dbReference type="InterPro" id="IPR014016">
    <property type="entry name" value="UvrD-like_ATP-bd"/>
</dbReference>
<keyword evidence="6" id="KW-0238">DNA-binding</keyword>
<dbReference type="PROSITE" id="PS51217">
    <property type="entry name" value="UVRD_HELICASE_CTER"/>
    <property type="match status" value="1"/>
</dbReference>
<dbReference type="AlphaFoldDB" id="A0A1I1MZ53"/>
<dbReference type="GO" id="GO:0003677">
    <property type="term" value="F:DNA binding"/>
    <property type="evidence" value="ECO:0007669"/>
    <property type="project" value="UniProtKB-KW"/>
</dbReference>
<evidence type="ECO:0000313" key="16">
    <source>
        <dbReference type="Proteomes" id="UP000198611"/>
    </source>
</evidence>
<evidence type="ECO:0000256" key="1">
    <source>
        <dbReference type="ARBA" id="ARBA00009922"/>
    </source>
</evidence>
<dbReference type="InterPro" id="IPR000212">
    <property type="entry name" value="DNA_helicase_UvrD/REP"/>
</dbReference>
<evidence type="ECO:0000256" key="8">
    <source>
        <dbReference type="ARBA" id="ARBA00034617"/>
    </source>
</evidence>
<keyword evidence="2 12" id="KW-0547">Nucleotide-binding</keyword>
<evidence type="ECO:0000256" key="10">
    <source>
        <dbReference type="ARBA" id="ARBA00034923"/>
    </source>
</evidence>
<dbReference type="GO" id="GO:0043138">
    <property type="term" value="F:3'-5' DNA helicase activity"/>
    <property type="evidence" value="ECO:0007669"/>
    <property type="project" value="UniProtKB-EC"/>
</dbReference>
<evidence type="ECO:0000313" key="15">
    <source>
        <dbReference type="EMBL" id="SFC90659.1"/>
    </source>
</evidence>
<dbReference type="Pfam" id="PF13361">
    <property type="entry name" value="UvrD_C"/>
    <property type="match status" value="1"/>
</dbReference>
<evidence type="ECO:0000256" key="2">
    <source>
        <dbReference type="ARBA" id="ARBA00022741"/>
    </source>
</evidence>
<sequence>MSDDDIGALMADYGLTEEQAGAVAEQEDTLLLACPGSGKTRTLVARAVERVRAERRVVLVTFTRAAAGEMQERIWPQLDREQRRSIAVGTFDGLVARQARRHLQPARPPSVMERNHLINQTLAAEVANGLTFRDAESLIEEANRRRFPAQAGDQASQLWQVYADLMRAEGLMDFADTARAVLDAMSEGAIRPFGADELLVDEFQDADTLQLDWVRAHALNGTTVMAVGDDDQSIYGWRAAMGAPGMKALEDDLGARRLCLTQCYRCPPEVLEPAVTLVDRNRDRLDKAVVSRMDPGRGEVAVRYAGSTEDELSVLSDELPRLVGPDETVGVLARTNRIADDAEMALSAMGWKLRRLGGRSIWETEGAGLVTALVEAITGAEEVGLRGLGTVGRWLNLPGSSIEAARRRLAAPERAGDDPANDLEDLVDAIRGRWRLQAAEEPDRVLHGLREWLQLQSTGSKGPSYTVVTAQGLLDALLGKEGTLRARFDRAQRAGARSDPDTDEEGETRLTVATLHSAKGLEFDVVWIFAVDAERVPHKDAADIEEERRLLYVGMTRAQRVLRLSTSAPSPFLRETGL</sequence>
<reference evidence="15 16" key="1">
    <citation type="submission" date="2016-10" db="EMBL/GenBank/DDBJ databases">
        <authorList>
            <person name="de Groot N.N."/>
        </authorList>
    </citation>
    <scope>NUCLEOTIDE SEQUENCE [LARGE SCALE GENOMIC DNA]</scope>
    <source>
        <strain evidence="15 16">HL3</strain>
    </source>
</reference>
<evidence type="ECO:0000256" key="4">
    <source>
        <dbReference type="ARBA" id="ARBA00022806"/>
    </source>
</evidence>
<evidence type="ECO:0000256" key="7">
    <source>
        <dbReference type="ARBA" id="ARBA00023235"/>
    </source>
</evidence>
<keyword evidence="7" id="KW-0413">Isomerase</keyword>
<dbReference type="Gene3D" id="1.10.10.160">
    <property type="match status" value="1"/>
</dbReference>
<dbReference type="Pfam" id="PF00580">
    <property type="entry name" value="UvrD-helicase"/>
    <property type="match status" value="1"/>
</dbReference>
<dbReference type="GO" id="GO:0005524">
    <property type="term" value="F:ATP binding"/>
    <property type="evidence" value="ECO:0007669"/>
    <property type="project" value="UniProtKB-UniRule"/>
</dbReference>
<dbReference type="Proteomes" id="UP000198611">
    <property type="component" value="Unassembled WGS sequence"/>
</dbReference>
<dbReference type="GO" id="GO:0000725">
    <property type="term" value="P:recombinational repair"/>
    <property type="evidence" value="ECO:0007669"/>
    <property type="project" value="TreeGrafter"/>
</dbReference>
<name>A0A1I1MZ53_9GAMM</name>
<dbReference type="OrthoDB" id="5905204at2"/>
<comment type="catalytic activity">
    <reaction evidence="11">
        <text>ATP + H2O = ADP + phosphate + H(+)</text>
        <dbReference type="Rhea" id="RHEA:13065"/>
        <dbReference type="ChEBI" id="CHEBI:15377"/>
        <dbReference type="ChEBI" id="CHEBI:15378"/>
        <dbReference type="ChEBI" id="CHEBI:30616"/>
        <dbReference type="ChEBI" id="CHEBI:43474"/>
        <dbReference type="ChEBI" id="CHEBI:456216"/>
        <dbReference type="EC" id="5.6.2.4"/>
    </reaction>
</comment>
<evidence type="ECO:0000256" key="11">
    <source>
        <dbReference type="ARBA" id="ARBA00048988"/>
    </source>
</evidence>
<feature type="binding site" evidence="12">
    <location>
        <begin position="33"/>
        <end position="40"/>
    </location>
    <ligand>
        <name>ATP</name>
        <dbReference type="ChEBI" id="CHEBI:30616"/>
    </ligand>
</feature>
<keyword evidence="4 12" id="KW-0347">Helicase</keyword>
<proteinExistence type="inferred from homology"/>
<evidence type="ECO:0000256" key="3">
    <source>
        <dbReference type="ARBA" id="ARBA00022801"/>
    </source>
</evidence>
<accession>A0A1I1MZ53</accession>
<dbReference type="SUPFAM" id="SSF52540">
    <property type="entry name" value="P-loop containing nucleoside triphosphate hydrolases"/>
    <property type="match status" value="1"/>
</dbReference>
<dbReference type="PANTHER" id="PTHR11070">
    <property type="entry name" value="UVRD / RECB / PCRA DNA HELICASE FAMILY MEMBER"/>
    <property type="match status" value="1"/>
</dbReference>
<dbReference type="InterPro" id="IPR027417">
    <property type="entry name" value="P-loop_NTPase"/>
</dbReference>
<dbReference type="GO" id="GO:0016887">
    <property type="term" value="F:ATP hydrolysis activity"/>
    <property type="evidence" value="ECO:0007669"/>
    <property type="project" value="RHEA"/>
</dbReference>
<keyword evidence="5 12" id="KW-0067">ATP-binding</keyword>
<dbReference type="RefSeq" id="WP_093426741.1">
    <property type="nucleotide sequence ID" value="NZ_FOMJ01000001.1"/>
</dbReference>
<evidence type="ECO:0000256" key="5">
    <source>
        <dbReference type="ARBA" id="ARBA00022840"/>
    </source>
</evidence>
<dbReference type="STRING" id="1123397.SAMN05660831_00037"/>
<dbReference type="InterPro" id="IPR013986">
    <property type="entry name" value="DExx_box_DNA_helicase_dom_sf"/>
</dbReference>
<feature type="domain" description="UvrD-like helicase C-terminal" evidence="14">
    <location>
        <begin position="268"/>
        <end position="520"/>
    </location>
</feature>
<evidence type="ECO:0000256" key="6">
    <source>
        <dbReference type="ARBA" id="ARBA00023125"/>
    </source>
</evidence>
<feature type="domain" description="UvrD-like helicase ATP-binding" evidence="13">
    <location>
        <begin position="12"/>
        <end position="267"/>
    </location>
</feature>
<dbReference type="InterPro" id="IPR014017">
    <property type="entry name" value="DNA_helicase_UvrD-like_C"/>
</dbReference>